<accession>A0A2D3T8U6</accession>
<evidence type="ECO:0008006" key="5">
    <source>
        <dbReference type="Google" id="ProtNLM"/>
    </source>
</evidence>
<evidence type="ECO:0000256" key="1">
    <source>
        <dbReference type="SAM" id="MobiDB-lite"/>
    </source>
</evidence>
<feature type="region of interest" description="Disordered" evidence="1">
    <location>
        <begin position="64"/>
        <end position="87"/>
    </location>
</feature>
<reference evidence="4" key="1">
    <citation type="submission" date="2016-10" db="EMBL/GenBank/DDBJ databases">
        <authorList>
            <person name="Chevignon G."/>
        </authorList>
    </citation>
    <scope>NUCLEOTIDE SEQUENCE [LARGE SCALE GENOMIC DNA]</scope>
    <source>
        <strain evidence="4">A2C</strain>
    </source>
</reference>
<dbReference type="Proteomes" id="UP000230008">
    <property type="component" value="Chromosome"/>
</dbReference>
<keyword evidence="2" id="KW-0472">Membrane</keyword>
<dbReference type="AlphaFoldDB" id="A0A2D3T8U6"/>
<feature type="compositionally biased region" description="Gly residues" evidence="1">
    <location>
        <begin position="76"/>
        <end position="87"/>
    </location>
</feature>
<proteinExistence type="predicted"/>
<evidence type="ECO:0000313" key="4">
    <source>
        <dbReference type="Proteomes" id="UP000230008"/>
    </source>
</evidence>
<evidence type="ECO:0000313" key="3">
    <source>
        <dbReference type="EMBL" id="ATW30196.1"/>
    </source>
</evidence>
<sequence length="87" mass="9010">MRNIFIKPYVFCQTYFRQFIKDTRGATLVEYVILIGVVVGLGAVLKTPLEKLIKDGVENIPAITTSTSTSTSSAGAGAGAGAGGGSN</sequence>
<name>A0A2D3T8U6_9ENTR</name>
<dbReference type="EMBL" id="CP017606">
    <property type="protein sequence ID" value="ATW30196.1"/>
    <property type="molecule type" value="Genomic_DNA"/>
</dbReference>
<dbReference type="RefSeq" id="WP_100103478.1">
    <property type="nucleotide sequence ID" value="NZ_CAWNMT010000001.1"/>
</dbReference>
<keyword evidence="2" id="KW-1133">Transmembrane helix</keyword>
<protein>
    <recommendedName>
        <fullName evidence="5">Flp family type IVb pilin</fullName>
    </recommendedName>
</protein>
<gene>
    <name evidence="3" type="ORF">BJP41_07560</name>
</gene>
<feature type="transmembrane region" description="Helical" evidence="2">
    <location>
        <begin position="28"/>
        <end position="45"/>
    </location>
</feature>
<evidence type="ECO:0000256" key="2">
    <source>
        <dbReference type="SAM" id="Phobius"/>
    </source>
</evidence>
<organism evidence="3 4">
    <name type="scientific">Candidatus Williamhamiltonella defendens</name>
    <dbReference type="NCBI Taxonomy" id="138072"/>
    <lineage>
        <taxon>Bacteria</taxon>
        <taxon>Pseudomonadati</taxon>
        <taxon>Pseudomonadota</taxon>
        <taxon>Gammaproteobacteria</taxon>
        <taxon>Enterobacterales</taxon>
        <taxon>Enterobacteriaceae</taxon>
        <taxon>aphid secondary symbionts</taxon>
        <taxon>Candidatus Williamhamiltonella</taxon>
    </lineage>
</organism>
<reference evidence="4" key="2">
    <citation type="submission" date="2017-11" db="EMBL/GenBank/DDBJ databases">
        <title>PacBio sequencing of new strain of the secondary endosymbiont Candidatus Hamiltonella defensa.</title>
        <authorList>
            <person name="Strand M.R."/>
            <person name="Oliver K."/>
        </authorList>
    </citation>
    <scope>NUCLEOTIDE SEQUENCE [LARGE SCALE GENOMIC DNA]</scope>
    <source>
        <strain evidence="4">A2C</strain>
    </source>
</reference>
<feature type="compositionally biased region" description="Low complexity" evidence="1">
    <location>
        <begin position="64"/>
        <end position="75"/>
    </location>
</feature>
<keyword evidence="2" id="KW-0812">Transmembrane</keyword>